<dbReference type="InterPro" id="IPR027417">
    <property type="entry name" value="P-loop_NTPase"/>
</dbReference>
<evidence type="ECO:0000256" key="4">
    <source>
        <dbReference type="ARBA" id="ARBA00023134"/>
    </source>
</evidence>
<keyword evidence="4 5" id="KW-0342">GTP-binding</keyword>
<name>A0ABD5VHE3_9EURY</name>
<feature type="binding site" evidence="5">
    <location>
        <begin position="321"/>
        <end position="324"/>
    </location>
    <ligand>
        <name>GTP</name>
        <dbReference type="ChEBI" id="CHEBI:37565"/>
    </ligand>
</feature>
<feature type="binding site" evidence="5">
    <location>
        <begin position="256"/>
        <end position="259"/>
    </location>
    <ligand>
        <name>GTP</name>
        <dbReference type="ChEBI" id="CHEBI:37565"/>
    </ligand>
</feature>
<dbReference type="Gene3D" id="3.40.50.300">
    <property type="entry name" value="P-loop containing nucleotide triphosphate hydrolases"/>
    <property type="match status" value="1"/>
</dbReference>
<dbReference type="InterPro" id="IPR016496">
    <property type="entry name" value="GTPase_HflX"/>
</dbReference>
<dbReference type="AlphaFoldDB" id="A0ABD5VHE3"/>
<evidence type="ECO:0000256" key="3">
    <source>
        <dbReference type="ARBA" id="ARBA00022842"/>
    </source>
</evidence>
<dbReference type="RefSeq" id="WP_336350557.1">
    <property type="nucleotide sequence ID" value="NZ_JAZAQL010000002.1"/>
</dbReference>
<dbReference type="InterPro" id="IPR030394">
    <property type="entry name" value="G_HFLX_dom"/>
</dbReference>
<keyword evidence="1 6" id="KW-0479">Metal-binding</keyword>
<dbReference type="Pfam" id="PF19275">
    <property type="entry name" value="HflX_C"/>
    <property type="match status" value="1"/>
</dbReference>
<dbReference type="EMBL" id="JBHSXN010000002">
    <property type="protein sequence ID" value="MFC6953600.1"/>
    <property type="molecule type" value="Genomic_DNA"/>
</dbReference>
<feature type="binding site" evidence="6">
    <location>
        <position position="237"/>
    </location>
    <ligand>
        <name>Mg(2+)</name>
        <dbReference type="ChEBI" id="CHEBI:18420"/>
    </ligand>
</feature>
<evidence type="ECO:0000259" key="8">
    <source>
        <dbReference type="PROSITE" id="PS51705"/>
    </source>
</evidence>
<dbReference type="Pfam" id="PF13167">
    <property type="entry name" value="GTP-bdg_N"/>
    <property type="match status" value="1"/>
</dbReference>
<dbReference type="PIRSF" id="PIRSF006809">
    <property type="entry name" value="GTP-binding_hflX_prd"/>
    <property type="match status" value="1"/>
</dbReference>
<comment type="cofactor">
    <cofactor evidence="6">
        <name>Mg(2+)</name>
        <dbReference type="ChEBI" id="CHEBI:18420"/>
    </cofactor>
</comment>
<dbReference type="InterPro" id="IPR042108">
    <property type="entry name" value="GTPase_HflX_N_sf"/>
</dbReference>
<dbReference type="Gene3D" id="3.40.50.11060">
    <property type="entry name" value="GTPase HflX, N-terminal domain"/>
    <property type="match status" value="1"/>
</dbReference>
<dbReference type="NCBIfam" id="TIGR03156">
    <property type="entry name" value="GTP_HflX"/>
    <property type="match status" value="1"/>
</dbReference>
<organism evidence="9 10">
    <name type="scientific">Halorubellus litoreus</name>
    <dbReference type="NCBI Taxonomy" id="755308"/>
    <lineage>
        <taxon>Archaea</taxon>
        <taxon>Methanobacteriati</taxon>
        <taxon>Methanobacteriota</taxon>
        <taxon>Stenosarchaea group</taxon>
        <taxon>Halobacteria</taxon>
        <taxon>Halobacteriales</taxon>
        <taxon>Halorubellaceae</taxon>
        <taxon>Halorubellus</taxon>
    </lineage>
</organism>
<feature type="binding site" evidence="5">
    <location>
        <begin position="355"/>
        <end position="357"/>
    </location>
    <ligand>
        <name>GTP</name>
        <dbReference type="ChEBI" id="CHEBI:37565"/>
    </ligand>
</feature>
<dbReference type="PANTHER" id="PTHR10229">
    <property type="entry name" value="GTP-BINDING PROTEIN HFLX"/>
    <property type="match status" value="1"/>
</dbReference>
<sequence length="432" mass="46573">MQDSQSRLAGGSAIVVARAASERPDTAEIERLADAAGYAVVDAVTQQRREDPGTWVGRGKAAELAERARELDADVVVFDGGLDPGQYADLVDLLPDGVEPVDRYRLVLDVFAEGTGDKRAALQVEAARLAYMLPRLRRITKVSQLSKAVEKGNPILDVEDRIDRIENELADVAELAAERREQRREAGQGLVAIAGYTNAGKTTLLHRLADDMRLDDADPEHADLTDSSPIEDRLFATLETVTRRGTLDGFGVCYTDTVGFVDALPHDLVESFSATIDEAAAADVTLLVVDATDDPERLREKVQTSIDAIGETEGPVVGVLNKIDAVPGDEDADDDSLGERRDVLADAVDDVVAVSALADDGIDALRDRVREALPTETATLSLTNDGDGQRTLSWLYDHASVDDVAYGEDVTVTVTARPSVLERVRAKTTDSR</sequence>
<feature type="binding site" evidence="6">
    <location>
        <position position="202"/>
    </location>
    <ligand>
        <name>Mg(2+)</name>
        <dbReference type="ChEBI" id="CHEBI:18420"/>
    </ligand>
</feature>
<dbReference type="GO" id="GO:0046872">
    <property type="term" value="F:metal ion binding"/>
    <property type="evidence" value="ECO:0007669"/>
    <property type="project" value="UniProtKB-KW"/>
</dbReference>
<evidence type="ECO:0000313" key="10">
    <source>
        <dbReference type="Proteomes" id="UP001596395"/>
    </source>
</evidence>
<dbReference type="InterPro" id="IPR006073">
    <property type="entry name" value="GTP-bd"/>
</dbReference>
<feature type="domain" description="Hflx-type G" evidence="8">
    <location>
        <begin position="189"/>
        <end position="377"/>
    </location>
</feature>
<dbReference type="SUPFAM" id="SSF52540">
    <property type="entry name" value="P-loop containing nucleoside triphosphate hydrolases"/>
    <property type="match status" value="1"/>
</dbReference>
<protein>
    <submittedName>
        <fullName evidence="9">GTPase HflX</fullName>
    </submittedName>
</protein>
<feature type="binding site" evidence="5">
    <location>
        <begin position="195"/>
        <end position="202"/>
    </location>
    <ligand>
        <name>GTP</name>
        <dbReference type="ChEBI" id="CHEBI:37565"/>
    </ligand>
</feature>
<evidence type="ECO:0000313" key="9">
    <source>
        <dbReference type="EMBL" id="MFC6953600.1"/>
    </source>
</evidence>
<dbReference type="PROSITE" id="PS51705">
    <property type="entry name" value="G_HFLX"/>
    <property type="match status" value="1"/>
</dbReference>
<dbReference type="GO" id="GO:0005525">
    <property type="term" value="F:GTP binding"/>
    <property type="evidence" value="ECO:0007669"/>
    <property type="project" value="UniProtKB-KW"/>
</dbReference>
<dbReference type="Pfam" id="PF01926">
    <property type="entry name" value="MMR_HSR1"/>
    <property type="match status" value="1"/>
</dbReference>
<evidence type="ECO:0000256" key="1">
    <source>
        <dbReference type="ARBA" id="ARBA00022723"/>
    </source>
</evidence>
<dbReference type="PANTHER" id="PTHR10229:SF8">
    <property type="entry name" value="GTPASE HFLX"/>
    <property type="match status" value="1"/>
</dbReference>
<evidence type="ECO:0000256" key="5">
    <source>
        <dbReference type="PIRSR" id="PIRSR006809-1"/>
    </source>
</evidence>
<feature type="coiled-coil region" evidence="7">
    <location>
        <begin position="155"/>
        <end position="185"/>
    </location>
</feature>
<keyword evidence="10" id="KW-1185">Reference proteome</keyword>
<proteinExistence type="predicted"/>
<dbReference type="InterPro" id="IPR045498">
    <property type="entry name" value="HflX_C"/>
</dbReference>
<dbReference type="InterPro" id="IPR025121">
    <property type="entry name" value="GTPase_HflX_N"/>
</dbReference>
<keyword evidence="2 5" id="KW-0547">Nucleotide-binding</keyword>
<comment type="caution">
    <text evidence="9">The sequence shown here is derived from an EMBL/GenBank/DDBJ whole genome shotgun (WGS) entry which is preliminary data.</text>
</comment>
<keyword evidence="7" id="KW-0175">Coiled coil</keyword>
<evidence type="ECO:0000256" key="2">
    <source>
        <dbReference type="ARBA" id="ARBA00022741"/>
    </source>
</evidence>
<evidence type="ECO:0000256" key="7">
    <source>
        <dbReference type="SAM" id="Coils"/>
    </source>
</evidence>
<keyword evidence="3 6" id="KW-0460">Magnesium</keyword>
<evidence type="ECO:0000256" key="6">
    <source>
        <dbReference type="PIRSR" id="PIRSR006809-2"/>
    </source>
</evidence>
<gene>
    <name evidence="9" type="primary">hflX</name>
    <name evidence="9" type="ORF">ACFQGB_12070</name>
</gene>
<reference evidence="9 10" key="1">
    <citation type="journal article" date="2019" name="Int. J. Syst. Evol. Microbiol.">
        <title>The Global Catalogue of Microorganisms (GCM) 10K type strain sequencing project: providing services to taxonomists for standard genome sequencing and annotation.</title>
        <authorList>
            <consortium name="The Broad Institute Genomics Platform"/>
            <consortium name="The Broad Institute Genome Sequencing Center for Infectious Disease"/>
            <person name="Wu L."/>
            <person name="Ma J."/>
        </authorList>
    </citation>
    <scope>NUCLEOTIDE SEQUENCE [LARGE SCALE GENOMIC DNA]</scope>
    <source>
        <strain evidence="9 10">GX26</strain>
    </source>
</reference>
<dbReference type="Proteomes" id="UP001596395">
    <property type="component" value="Unassembled WGS sequence"/>
</dbReference>
<accession>A0ABD5VHE3</accession>